<evidence type="ECO:0000256" key="2">
    <source>
        <dbReference type="ARBA" id="ARBA00022630"/>
    </source>
</evidence>
<feature type="domain" description="Nitroreductase" evidence="6">
    <location>
        <begin position="10"/>
        <end position="172"/>
    </location>
</feature>
<dbReference type="PANTHER" id="PTHR43425:SF2">
    <property type="entry name" value="OXYGEN-INSENSITIVE NADPH NITROREDUCTASE"/>
    <property type="match status" value="1"/>
</dbReference>
<protein>
    <submittedName>
        <fullName evidence="7">Nitroreductase family protein</fullName>
    </submittedName>
</protein>
<dbReference type="Gene3D" id="3.40.109.10">
    <property type="entry name" value="NADH Oxidase"/>
    <property type="match status" value="1"/>
</dbReference>
<keyword evidence="4 5" id="KW-0560">Oxidoreductase</keyword>
<sequence length="259" mass="30158">MNSTLELLNNRMSLRKYADKPINEQELDIILQGALRAPTAGNMMLYSILVIKDEEKKKRLSETCDNQPFIATAPVVLIFLADIERTYDYFKHCKVEEMCKEREIEYREPGSASLFLAASDALIAAQNAVIAAESIGVGSCYIGDIVENYEIHKEMFNLPNKVFPIGMLCLGHYPEDMKRRINTRHDKKYIVFDEEYKHLTGEEFNDMYDRLERKLPKDNKFGAKNIGQIMYLRKFGSEFFREMERSVELIYKHWKGNIV</sequence>
<dbReference type="SUPFAM" id="SSF55469">
    <property type="entry name" value="FMN-dependent nitroreductase-like"/>
    <property type="match status" value="1"/>
</dbReference>
<evidence type="ECO:0000256" key="3">
    <source>
        <dbReference type="ARBA" id="ARBA00022643"/>
    </source>
</evidence>
<keyword evidence="3 5" id="KW-0288">FMN</keyword>
<keyword evidence="2 5" id="KW-0285">Flavoprotein</keyword>
<name>A0A9J6P853_9CLOT</name>
<dbReference type="InterPro" id="IPR029479">
    <property type="entry name" value="Nitroreductase"/>
</dbReference>
<reference evidence="7" key="1">
    <citation type="journal article" date="2021" name="mSystems">
        <title>Bacteria and Archaea Synergistically Convert Glycine Betaine to Biogenic Methane in the Formosa Cold Seep of the South China Sea.</title>
        <authorList>
            <person name="Li L."/>
            <person name="Zhang W."/>
            <person name="Zhang S."/>
            <person name="Song L."/>
            <person name="Sun Q."/>
            <person name="Zhang H."/>
            <person name="Xiang H."/>
            <person name="Dong X."/>
        </authorList>
    </citation>
    <scope>NUCLEOTIDE SEQUENCE</scope>
    <source>
        <strain evidence="7">ZWT</strain>
    </source>
</reference>
<gene>
    <name evidence="7" type="ORF">KDK92_20910</name>
</gene>
<reference evidence="7" key="2">
    <citation type="submission" date="2021-04" db="EMBL/GenBank/DDBJ databases">
        <authorList>
            <person name="Dong X."/>
        </authorList>
    </citation>
    <scope>NUCLEOTIDE SEQUENCE</scope>
    <source>
        <strain evidence="7">ZWT</strain>
    </source>
</reference>
<dbReference type="PANTHER" id="PTHR43425">
    <property type="entry name" value="OXYGEN-INSENSITIVE NADPH NITROREDUCTASE"/>
    <property type="match status" value="1"/>
</dbReference>
<evidence type="ECO:0000256" key="5">
    <source>
        <dbReference type="PIRNR" id="PIRNR005426"/>
    </source>
</evidence>
<evidence type="ECO:0000313" key="7">
    <source>
        <dbReference type="EMBL" id="MCM1992190.1"/>
    </source>
</evidence>
<evidence type="ECO:0000259" key="6">
    <source>
        <dbReference type="Pfam" id="PF00881"/>
    </source>
</evidence>
<proteinExistence type="inferred from homology"/>
<dbReference type="AlphaFoldDB" id="A0A9J6P853"/>
<evidence type="ECO:0000256" key="1">
    <source>
        <dbReference type="ARBA" id="ARBA00008366"/>
    </source>
</evidence>
<dbReference type="Proteomes" id="UP001056429">
    <property type="component" value="Unassembled WGS sequence"/>
</dbReference>
<dbReference type="PIRSF" id="PIRSF005426">
    <property type="entry name" value="Frp"/>
    <property type="match status" value="1"/>
</dbReference>
<evidence type="ECO:0000313" key="8">
    <source>
        <dbReference type="Proteomes" id="UP001056429"/>
    </source>
</evidence>
<keyword evidence="8" id="KW-1185">Reference proteome</keyword>
<dbReference type="GO" id="GO:0016491">
    <property type="term" value="F:oxidoreductase activity"/>
    <property type="evidence" value="ECO:0007669"/>
    <property type="project" value="UniProtKB-UniRule"/>
</dbReference>
<comment type="caution">
    <text evidence="7">The sequence shown here is derived from an EMBL/GenBank/DDBJ whole genome shotgun (WGS) entry which is preliminary data.</text>
</comment>
<evidence type="ECO:0000256" key="4">
    <source>
        <dbReference type="ARBA" id="ARBA00023002"/>
    </source>
</evidence>
<comment type="similarity">
    <text evidence="1 5">Belongs to the flavin oxidoreductase frp family.</text>
</comment>
<accession>A0A9J6P853</accession>
<dbReference type="InterPro" id="IPR000415">
    <property type="entry name" value="Nitroreductase-like"/>
</dbReference>
<keyword evidence="5" id="KW-0521">NADP</keyword>
<dbReference type="RefSeq" id="WP_250861356.1">
    <property type="nucleotide sequence ID" value="NZ_JAGSOJ010000005.1"/>
</dbReference>
<dbReference type="Pfam" id="PF00881">
    <property type="entry name" value="Nitroreductase"/>
    <property type="match status" value="1"/>
</dbReference>
<dbReference type="EMBL" id="JAGSOJ010000005">
    <property type="protein sequence ID" value="MCM1992190.1"/>
    <property type="molecule type" value="Genomic_DNA"/>
</dbReference>
<organism evidence="7 8">
    <name type="scientific">Oceanirhabdus seepicola</name>
    <dbReference type="NCBI Taxonomy" id="2828781"/>
    <lineage>
        <taxon>Bacteria</taxon>
        <taxon>Bacillati</taxon>
        <taxon>Bacillota</taxon>
        <taxon>Clostridia</taxon>
        <taxon>Eubacteriales</taxon>
        <taxon>Clostridiaceae</taxon>
        <taxon>Oceanirhabdus</taxon>
    </lineage>
</organism>
<dbReference type="InterPro" id="IPR016446">
    <property type="entry name" value="Flavin_OxRdtase_Frp"/>
</dbReference>